<gene>
    <name evidence="1" type="ORF">CLV30_105270</name>
</gene>
<comment type="caution">
    <text evidence="1">The sequence shown here is derived from an EMBL/GenBank/DDBJ whole genome shotgun (WGS) entry which is preliminary data.</text>
</comment>
<proteinExistence type="predicted"/>
<reference evidence="1 2" key="1">
    <citation type="submission" date="2018-03" db="EMBL/GenBank/DDBJ databases">
        <title>Genomic Encyclopedia of Archaeal and Bacterial Type Strains, Phase II (KMG-II): from individual species to whole genera.</title>
        <authorList>
            <person name="Goeker M."/>
        </authorList>
    </citation>
    <scope>NUCLEOTIDE SEQUENCE [LARGE SCALE GENOMIC DNA]</scope>
    <source>
        <strain evidence="1 2">DSM 45211</strain>
    </source>
</reference>
<evidence type="ECO:0000313" key="1">
    <source>
        <dbReference type="EMBL" id="PSL04803.1"/>
    </source>
</evidence>
<dbReference type="EMBL" id="PYGE01000005">
    <property type="protein sequence ID" value="PSL04803.1"/>
    <property type="molecule type" value="Genomic_DNA"/>
</dbReference>
<dbReference type="RefSeq" id="WP_106536987.1">
    <property type="nucleotide sequence ID" value="NZ_PYGE01000005.1"/>
</dbReference>
<name>A0A2P8E5S1_9ACTN</name>
<sequence length="68" mass="7396">MGEVEQLRQLAERLDGLCEPVERELSAQLQSGDFAGPLADEADETVGGTRRALAGLAEKLRDIADERE</sequence>
<evidence type="ECO:0000313" key="2">
    <source>
        <dbReference type="Proteomes" id="UP000243528"/>
    </source>
</evidence>
<protein>
    <submittedName>
        <fullName evidence="1">Uncharacterized protein</fullName>
    </submittedName>
</protein>
<organism evidence="1 2">
    <name type="scientific">Haloactinopolyspora alba</name>
    <dbReference type="NCBI Taxonomy" id="648780"/>
    <lineage>
        <taxon>Bacteria</taxon>
        <taxon>Bacillati</taxon>
        <taxon>Actinomycetota</taxon>
        <taxon>Actinomycetes</taxon>
        <taxon>Jiangellales</taxon>
        <taxon>Jiangellaceae</taxon>
        <taxon>Haloactinopolyspora</taxon>
    </lineage>
</organism>
<dbReference type="AlphaFoldDB" id="A0A2P8E5S1"/>
<accession>A0A2P8E5S1</accession>
<dbReference type="Proteomes" id="UP000243528">
    <property type="component" value="Unassembled WGS sequence"/>
</dbReference>
<keyword evidence="2" id="KW-1185">Reference proteome</keyword>